<evidence type="ECO:0000256" key="11">
    <source>
        <dbReference type="ARBA" id="ARBA00022840"/>
    </source>
</evidence>
<evidence type="ECO:0000256" key="9">
    <source>
        <dbReference type="ARBA" id="ARBA00022741"/>
    </source>
</evidence>
<dbReference type="GO" id="GO:0008289">
    <property type="term" value="F:lipid binding"/>
    <property type="evidence" value="ECO:0007669"/>
    <property type="project" value="UniProtKB-KW"/>
</dbReference>
<comment type="similarity">
    <text evidence="3 17">Belongs to the ATPase C chain family.</text>
</comment>
<dbReference type="PRINTS" id="PR00124">
    <property type="entry name" value="ATPASEC"/>
</dbReference>
<comment type="function">
    <text evidence="1">This protein is one of the chains of the nonenzymatic membrane component (F0) of mitochondrial ATPase.</text>
</comment>
<dbReference type="InterPro" id="IPR002379">
    <property type="entry name" value="ATPase_proteolipid_c-like_dom"/>
</dbReference>
<dbReference type="PANTHER" id="PTHR10031:SF0">
    <property type="entry name" value="ATPASE PROTEIN 9"/>
    <property type="match status" value="1"/>
</dbReference>
<evidence type="ECO:0000256" key="2">
    <source>
        <dbReference type="ARBA" id="ARBA00004225"/>
    </source>
</evidence>
<proteinExistence type="inferred from homology"/>
<dbReference type="GO" id="GO:0045259">
    <property type="term" value="C:proton-transporting ATP synthase complex"/>
    <property type="evidence" value="ECO:0007669"/>
    <property type="project" value="UniProtKB-KW"/>
</dbReference>
<evidence type="ECO:0000259" key="18">
    <source>
        <dbReference type="Pfam" id="PF00137"/>
    </source>
</evidence>
<keyword evidence="11" id="KW-0067">ATP-binding</keyword>
<dbReference type="EMBL" id="MW971440">
    <property type="protein sequence ID" value="QYA18242.1"/>
    <property type="molecule type" value="Genomic_DNA"/>
</dbReference>
<gene>
    <name evidence="19" type="primary">atp9</name>
</gene>
<dbReference type="PANTHER" id="PTHR10031">
    <property type="entry name" value="ATP SYNTHASE LIPID-BINDING PROTEIN, MITOCHONDRIAL"/>
    <property type="match status" value="1"/>
</dbReference>
<dbReference type="GO" id="GO:0015078">
    <property type="term" value="F:proton transmembrane transporter activity"/>
    <property type="evidence" value="ECO:0007669"/>
    <property type="project" value="InterPro"/>
</dbReference>
<dbReference type="GO" id="GO:0033177">
    <property type="term" value="C:proton-transporting two-sector ATPase complex, proton-transporting domain"/>
    <property type="evidence" value="ECO:0007669"/>
    <property type="project" value="InterPro"/>
</dbReference>
<dbReference type="SUPFAM" id="SSF81333">
    <property type="entry name" value="F1F0 ATP synthase subunit C"/>
    <property type="match status" value="1"/>
</dbReference>
<evidence type="ECO:0000256" key="13">
    <source>
        <dbReference type="ARBA" id="ARBA00023065"/>
    </source>
</evidence>
<evidence type="ECO:0000256" key="10">
    <source>
        <dbReference type="ARBA" id="ARBA00022781"/>
    </source>
</evidence>
<keyword evidence="8 17" id="KW-0812">Transmembrane</keyword>
<comment type="subunit">
    <text evidence="4 17">F-type ATPases have 2 components, CF(1) - the catalytic core - and CF(0) - the membrane proton channel. CF(1) has five subunits: alpha(3), beta(3), gamma(1), delta(1), epsilon(1). CF(0) has three main subunits: a, b and c.</text>
</comment>
<keyword evidence="6 17" id="KW-0813">Transport</keyword>
<accession>A0A8F8KLE5</accession>
<dbReference type="GO" id="GO:0031966">
    <property type="term" value="C:mitochondrial membrane"/>
    <property type="evidence" value="ECO:0007669"/>
    <property type="project" value="UniProtKB-SubCell"/>
</dbReference>
<keyword evidence="9" id="KW-0547">Nucleotide-binding</keyword>
<reference evidence="19" key="1">
    <citation type="submission" date="2021-04" db="EMBL/GenBank/DDBJ databases">
        <title>The complete mitochondrial genome of Tetragonia tetragonioides (Pall.) Kuntze and its phylogenetic implications.</title>
        <authorList>
            <person name="Hu S."/>
        </authorList>
    </citation>
    <scope>NUCLEOTIDE SEQUENCE</scope>
</reference>
<dbReference type="PROSITE" id="PS00605">
    <property type="entry name" value="ATPASE_C"/>
    <property type="match status" value="1"/>
</dbReference>
<keyword evidence="12 17" id="KW-1133">Transmembrane helix</keyword>
<evidence type="ECO:0000256" key="7">
    <source>
        <dbReference type="ARBA" id="ARBA00022547"/>
    </source>
</evidence>
<keyword evidence="16 17" id="KW-0472">Membrane</keyword>
<geneLocation type="mitochondrion" evidence="19"/>
<dbReference type="InterPro" id="IPR020537">
    <property type="entry name" value="ATP_synth_F0_csu_DDCD_BS"/>
</dbReference>
<dbReference type="HAMAP" id="MF_01396">
    <property type="entry name" value="ATP_synth_c_bact"/>
    <property type="match status" value="1"/>
</dbReference>
<evidence type="ECO:0000256" key="6">
    <source>
        <dbReference type="ARBA" id="ARBA00022448"/>
    </source>
</evidence>
<evidence type="ECO:0000256" key="15">
    <source>
        <dbReference type="ARBA" id="ARBA00023128"/>
    </source>
</evidence>
<feature type="domain" description="V-ATPase proteolipid subunit C-like" evidence="18">
    <location>
        <begin position="8"/>
        <end position="70"/>
    </location>
</feature>
<dbReference type="GO" id="GO:0015986">
    <property type="term" value="P:proton motive force-driven ATP synthesis"/>
    <property type="evidence" value="ECO:0007669"/>
    <property type="project" value="InterPro"/>
</dbReference>
<dbReference type="CDD" id="cd18182">
    <property type="entry name" value="ATP-synt_Fo_c_ATP5G3"/>
    <property type="match status" value="1"/>
</dbReference>
<dbReference type="AlphaFoldDB" id="A0A8F8KLE5"/>
<dbReference type="Pfam" id="PF00137">
    <property type="entry name" value="ATP-synt_C"/>
    <property type="match status" value="1"/>
</dbReference>
<dbReference type="GO" id="GO:0005524">
    <property type="term" value="F:ATP binding"/>
    <property type="evidence" value="ECO:0007669"/>
    <property type="project" value="UniProtKB-KW"/>
</dbReference>
<dbReference type="Gene3D" id="1.20.20.10">
    <property type="entry name" value="F1F0 ATP synthase subunit C"/>
    <property type="match status" value="1"/>
</dbReference>
<evidence type="ECO:0000256" key="16">
    <source>
        <dbReference type="ARBA" id="ARBA00023136"/>
    </source>
</evidence>
<sequence>MLEGAKLIGAGAATIASAGAAVGIGNVFSSSIHSVARNPSLAKQLFGYAILGFALTEAIALFALMMAFLISFVFRFLTTILLKRIVNSAHSIET</sequence>
<evidence type="ECO:0000256" key="14">
    <source>
        <dbReference type="ARBA" id="ARBA00023121"/>
    </source>
</evidence>
<keyword evidence="13 17" id="KW-0406">Ion transport</keyword>
<organism evidence="19">
    <name type="scientific">Tetragonia tetragonoides</name>
    <name type="common">New Zealand spinach</name>
    <name type="synonym">Tetragonia expansa</name>
    <dbReference type="NCBI Taxonomy" id="45318"/>
    <lineage>
        <taxon>Eukaryota</taxon>
        <taxon>Viridiplantae</taxon>
        <taxon>Streptophyta</taxon>
        <taxon>Embryophyta</taxon>
        <taxon>Tracheophyta</taxon>
        <taxon>Spermatophyta</taxon>
        <taxon>Magnoliopsida</taxon>
        <taxon>eudicotyledons</taxon>
        <taxon>Gunneridae</taxon>
        <taxon>Pentapetalae</taxon>
        <taxon>Caryophyllales</taxon>
        <taxon>Aizoaceae</taxon>
        <taxon>Tetragonia</taxon>
    </lineage>
</organism>
<evidence type="ECO:0000256" key="17">
    <source>
        <dbReference type="RuleBase" id="RU004221"/>
    </source>
</evidence>
<dbReference type="FunFam" id="1.20.20.10:FF:000005">
    <property type="entry name" value="ATP synthase subunit 9, mitochondrial"/>
    <property type="match status" value="1"/>
</dbReference>
<evidence type="ECO:0000256" key="3">
    <source>
        <dbReference type="ARBA" id="ARBA00006704"/>
    </source>
</evidence>
<name>A0A8F8KLE5_TETTT</name>
<evidence type="ECO:0000256" key="5">
    <source>
        <dbReference type="ARBA" id="ARBA00019317"/>
    </source>
</evidence>
<evidence type="ECO:0000256" key="8">
    <source>
        <dbReference type="ARBA" id="ARBA00022692"/>
    </source>
</evidence>
<evidence type="ECO:0000256" key="1">
    <source>
        <dbReference type="ARBA" id="ARBA00002351"/>
    </source>
</evidence>
<keyword evidence="14 17" id="KW-0446">Lipid-binding</keyword>
<dbReference type="InterPro" id="IPR000454">
    <property type="entry name" value="ATP_synth_F0_csu"/>
</dbReference>
<evidence type="ECO:0000313" key="19">
    <source>
        <dbReference type="EMBL" id="QYA18242.1"/>
    </source>
</evidence>
<evidence type="ECO:0000256" key="12">
    <source>
        <dbReference type="ARBA" id="ARBA00022989"/>
    </source>
</evidence>
<evidence type="ECO:0000256" key="4">
    <source>
        <dbReference type="ARBA" id="ARBA00011648"/>
    </source>
</evidence>
<keyword evidence="10 17" id="KW-0375">Hydrogen ion transport</keyword>
<protein>
    <recommendedName>
        <fullName evidence="5 17">ATP synthase subunit 9, mitochondrial</fullName>
    </recommendedName>
</protein>
<feature type="transmembrane region" description="Helical" evidence="17">
    <location>
        <begin position="48"/>
        <end position="74"/>
    </location>
</feature>
<keyword evidence="7" id="KW-0138">CF(0)</keyword>
<comment type="subcellular location">
    <subcellularLocation>
        <location evidence="2 17">Mitochondrion membrane</location>
        <topology evidence="2 17">Multi-pass membrane protein</topology>
    </subcellularLocation>
</comment>
<dbReference type="InterPro" id="IPR038662">
    <property type="entry name" value="ATP_synth_F0_csu_sf"/>
</dbReference>
<keyword evidence="15 17" id="KW-0496">Mitochondrion</keyword>
<feature type="transmembrane region" description="Helical" evidence="17">
    <location>
        <begin position="7"/>
        <end position="28"/>
    </location>
</feature>
<dbReference type="InterPro" id="IPR035921">
    <property type="entry name" value="F/V-ATP_Csub_sf"/>
</dbReference>